<name>A0A674EH46_SALTR</name>
<evidence type="ECO:0000256" key="1">
    <source>
        <dbReference type="SAM" id="SignalP"/>
    </source>
</evidence>
<keyword evidence="4" id="KW-1185">Reference proteome</keyword>
<dbReference type="GeneTree" id="ENSGT00990000214106"/>
<keyword evidence="1" id="KW-0732">Signal</keyword>
<accession>A0A674EH46</accession>
<dbReference type="OMA" id="VVFCHRG"/>
<dbReference type="InterPro" id="IPR001763">
    <property type="entry name" value="Rhodanese-like_dom"/>
</dbReference>
<dbReference type="PANTHER" id="PTHR44086">
    <property type="entry name" value="THIOSULFATE SULFURTRANSFERASE RDL2, MITOCHONDRIAL-RELATED"/>
    <property type="match status" value="1"/>
</dbReference>
<dbReference type="InParanoid" id="A0A674EH46"/>
<dbReference type="Ensembl" id="ENSSTUT00000115419.1">
    <property type="protein sequence ID" value="ENSSTUP00000107743.1"/>
    <property type="gene ID" value="ENSSTUG00000047884.1"/>
</dbReference>
<reference evidence="3" key="1">
    <citation type="submission" date="2025-08" db="UniProtKB">
        <authorList>
            <consortium name="Ensembl"/>
        </authorList>
    </citation>
    <scope>IDENTIFICATION</scope>
</reference>
<sequence length="142" mass="15683">MQKIIIVVCTPSLLVLPLVAVTTHCGGALDSLCDVKPGALRGFKQVPLIQVTNSEVVYKQLKTMLSSSSIQLFDVRNPDEFEAGYVELTSVPIRELQEALRLSPDQFRVRGVQGPLNVVVFCHRGRRSATELDVMWALGFSK</sequence>
<reference evidence="3" key="2">
    <citation type="submission" date="2025-09" db="UniProtKB">
        <authorList>
            <consortium name="Ensembl"/>
        </authorList>
    </citation>
    <scope>IDENTIFICATION</scope>
</reference>
<dbReference type="PROSITE" id="PS50206">
    <property type="entry name" value="RHODANESE_3"/>
    <property type="match status" value="1"/>
</dbReference>
<dbReference type="InterPro" id="IPR036873">
    <property type="entry name" value="Rhodanese-like_dom_sf"/>
</dbReference>
<protein>
    <recommendedName>
        <fullName evidence="2">Rhodanese domain-containing protein</fullName>
    </recommendedName>
</protein>
<evidence type="ECO:0000259" key="2">
    <source>
        <dbReference type="PROSITE" id="PS50206"/>
    </source>
</evidence>
<dbReference type="Gene3D" id="3.40.250.10">
    <property type="entry name" value="Rhodanese-like domain"/>
    <property type="match status" value="1"/>
</dbReference>
<dbReference type="Proteomes" id="UP000472277">
    <property type="component" value="Chromosome 12"/>
</dbReference>
<feature type="signal peptide" evidence="1">
    <location>
        <begin position="1"/>
        <end position="28"/>
    </location>
</feature>
<evidence type="ECO:0000313" key="3">
    <source>
        <dbReference type="Ensembl" id="ENSSTUP00000107743.1"/>
    </source>
</evidence>
<feature type="domain" description="Rhodanese" evidence="2">
    <location>
        <begin position="66"/>
        <end position="142"/>
    </location>
</feature>
<dbReference type="SUPFAM" id="SSF52821">
    <property type="entry name" value="Rhodanese/Cell cycle control phosphatase"/>
    <property type="match status" value="1"/>
</dbReference>
<dbReference type="Pfam" id="PF00581">
    <property type="entry name" value="Rhodanese"/>
    <property type="match status" value="1"/>
</dbReference>
<dbReference type="AlphaFoldDB" id="A0A674EH46"/>
<dbReference type="PANTHER" id="PTHR44086:SF14">
    <property type="entry name" value="RHODANESE DOMAIN-CONTAINING PROTEIN"/>
    <property type="match status" value="1"/>
</dbReference>
<organism evidence="3 4">
    <name type="scientific">Salmo trutta</name>
    <name type="common">Brown trout</name>
    <dbReference type="NCBI Taxonomy" id="8032"/>
    <lineage>
        <taxon>Eukaryota</taxon>
        <taxon>Metazoa</taxon>
        <taxon>Chordata</taxon>
        <taxon>Craniata</taxon>
        <taxon>Vertebrata</taxon>
        <taxon>Euteleostomi</taxon>
        <taxon>Actinopterygii</taxon>
        <taxon>Neopterygii</taxon>
        <taxon>Teleostei</taxon>
        <taxon>Protacanthopterygii</taxon>
        <taxon>Salmoniformes</taxon>
        <taxon>Salmonidae</taxon>
        <taxon>Salmoninae</taxon>
        <taxon>Salmo</taxon>
    </lineage>
</organism>
<feature type="chain" id="PRO_5025614290" description="Rhodanese domain-containing protein" evidence="1">
    <location>
        <begin position="29"/>
        <end position="142"/>
    </location>
</feature>
<evidence type="ECO:0000313" key="4">
    <source>
        <dbReference type="Proteomes" id="UP000472277"/>
    </source>
</evidence>
<proteinExistence type="predicted"/>